<evidence type="ECO:0000256" key="2">
    <source>
        <dbReference type="ARBA" id="ARBA00022679"/>
    </source>
</evidence>
<keyword evidence="5" id="KW-1185">Reference proteome</keyword>
<dbReference type="GO" id="GO:1901137">
    <property type="term" value="P:carbohydrate derivative biosynthetic process"/>
    <property type="evidence" value="ECO:0007669"/>
    <property type="project" value="UniProtKB-ARBA"/>
</dbReference>
<dbReference type="RefSeq" id="WP_187749590.1">
    <property type="nucleotide sequence ID" value="NZ_CP060828.1"/>
</dbReference>
<protein>
    <submittedName>
        <fullName evidence="4">Glycosyltransferase</fullName>
    </submittedName>
</protein>
<dbReference type="Pfam" id="PF13439">
    <property type="entry name" value="Glyco_transf_4"/>
    <property type="match status" value="1"/>
</dbReference>
<gene>
    <name evidence="4" type="ORF">IAG44_26565</name>
</gene>
<accession>A0A7H0IIM3</accession>
<evidence type="ECO:0000313" key="5">
    <source>
        <dbReference type="Proteomes" id="UP000516052"/>
    </source>
</evidence>
<proteinExistence type="predicted"/>
<dbReference type="InterPro" id="IPR050194">
    <property type="entry name" value="Glycosyltransferase_grp1"/>
</dbReference>
<sequence>MHQPVPEAGPRVLHVAQPVDGGVARVVRDLTMAQLAAGYHVTVAVPDSPLAADLAALGAVVRRWEAARAPGPSLWGEVRRLTRVLRDVRPELVHAHSAKAGLAGRLAVRGRVPTVFQPHAWSFEAVDGAMAAFAVNWERFGARWAERLVCVSAAEQATGQRAGIAGHYRVVPNGIDTGRFRPAPADAVRAALLPGVESAAPLVVCVGRLCRQKGQDVLLAAWETVVREVPGARLVLVGDGPDRARLAARAPESVTFAGAVEDTAPWYRAADLVVLPSRWEGMALAPLEAMACGRPVVVSDVDGARESLPAALADRCLVPSGEPAALAGAVTGLLLDPSLRASLGSRGRRHVLSTHDVRHTAGAIADLYRELLGGERPLPRVEPTECRESIHS</sequence>
<evidence type="ECO:0000259" key="3">
    <source>
        <dbReference type="Pfam" id="PF13439"/>
    </source>
</evidence>
<dbReference type="Proteomes" id="UP000516052">
    <property type="component" value="Chromosome"/>
</dbReference>
<dbReference type="InterPro" id="IPR028098">
    <property type="entry name" value="Glyco_trans_4-like_N"/>
</dbReference>
<keyword evidence="1" id="KW-0328">Glycosyltransferase</keyword>
<reference evidence="4 5" key="1">
    <citation type="submission" date="2020-08" db="EMBL/GenBank/DDBJ databases">
        <title>A novel species.</title>
        <authorList>
            <person name="Gao J."/>
        </authorList>
    </citation>
    <scope>NUCLEOTIDE SEQUENCE [LARGE SCALE GENOMIC DNA]</scope>
    <source>
        <strain evidence="4 5">CRXT-G-22</strain>
    </source>
</reference>
<dbReference type="PANTHER" id="PTHR45947">
    <property type="entry name" value="SULFOQUINOVOSYL TRANSFERASE SQD2"/>
    <property type="match status" value="1"/>
</dbReference>
<dbReference type="GO" id="GO:0016758">
    <property type="term" value="F:hexosyltransferase activity"/>
    <property type="evidence" value="ECO:0007669"/>
    <property type="project" value="TreeGrafter"/>
</dbReference>
<name>A0A7H0IIM3_9ACTN</name>
<evidence type="ECO:0000256" key="1">
    <source>
        <dbReference type="ARBA" id="ARBA00022676"/>
    </source>
</evidence>
<dbReference type="KEGG" id="sroi:IAG44_26565"/>
<organism evidence="4 5">
    <name type="scientific">Streptomyces roseirectus</name>
    <dbReference type="NCBI Taxonomy" id="2768066"/>
    <lineage>
        <taxon>Bacteria</taxon>
        <taxon>Bacillati</taxon>
        <taxon>Actinomycetota</taxon>
        <taxon>Actinomycetes</taxon>
        <taxon>Kitasatosporales</taxon>
        <taxon>Streptomycetaceae</taxon>
        <taxon>Streptomyces</taxon>
    </lineage>
</organism>
<feature type="domain" description="Glycosyltransferase subfamily 4-like N-terminal" evidence="3">
    <location>
        <begin position="21"/>
        <end position="179"/>
    </location>
</feature>
<dbReference type="Pfam" id="PF13692">
    <property type="entry name" value="Glyco_trans_1_4"/>
    <property type="match status" value="1"/>
</dbReference>
<dbReference type="EMBL" id="CP060828">
    <property type="protein sequence ID" value="QNP72639.1"/>
    <property type="molecule type" value="Genomic_DNA"/>
</dbReference>
<keyword evidence="2 4" id="KW-0808">Transferase</keyword>
<dbReference type="SUPFAM" id="SSF53756">
    <property type="entry name" value="UDP-Glycosyltransferase/glycogen phosphorylase"/>
    <property type="match status" value="1"/>
</dbReference>
<dbReference type="AlphaFoldDB" id="A0A7H0IIM3"/>
<dbReference type="PANTHER" id="PTHR45947:SF3">
    <property type="entry name" value="SULFOQUINOVOSYL TRANSFERASE SQD2"/>
    <property type="match status" value="1"/>
</dbReference>
<evidence type="ECO:0000313" key="4">
    <source>
        <dbReference type="EMBL" id="QNP72639.1"/>
    </source>
</evidence>
<dbReference type="Gene3D" id="3.40.50.2000">
    <property type="entry name" value="Glycogen Phosphorylase B"/>
    <property type="match status" value="2"/>
</dbReference>